<accession>A0A4Y6PZF4</accession>
<sequence length="872" mass="96416">MASSLGEEGRSGQFGTTARTSIQVTDHNGSVFRAEVYRCVNVTTDPELREALTSGALYEVASPSGEGTFELAVPIQYHDEELELFALVVPEVLRHREFALRSELLDELAAADEELPAYMRAFETVCGVGALEELEARYAAGDRPRAAEPGGDLAADGGAPQQVASDAVSDEERQELERARQEVEETRALLEQDRNQLDQDRQQLDEVASRIDRERARMDEVERELADERASIDELRSELEAMKLNLEQERLRLEQGGPISNAEESTQVVTDDQFIEVVEHDERSEPVETAAPHEATELIESPYVDANEASEPVTEVRIERVDEAQFPERFDEVDADPFGRHVAVIDGRVVAGAKVSDEVIEGIAQAAERSFFVQFDAEANYPVIGLLFAGLDDEQQACASVGWTLDVADSEHELVLNRLGGAVSLQAALYDDAGELRGVWNIAAPLAENVEWIRQRAEKLLTDPDFDAGSYEEVAQAWLEQGDERLGTMRHNFHTDSFAEATTPAQLLLACGIVGFWSTPEKLEYLVANRSFPIDQFEAIQRRVVRRSLQHGLYLNPELRHVAVYMGLAADETELCDRLINEFAELSVGLRENDLDPVQEFENWEQLIELAEEVGVTLDADVLELAEASLKRAQDFQETDIPAEVAPPAPVEPAISDVSFDEIEIDELVVARRSETTGVTYFLPDDAVLDTFDDLASMPREDLELLLEDAKGRLEAAQMLIERFGAEGTQTALEAAEQMNAPQVAALARFVESKAEGLEAELVRCVESGGPSATYIAGRALASIRSTSALPTLLDAYCDDQRRGDKEAFARALATYGKKLLPQLKRTIKKEGHDDALVALIRELERQHEGVLAELAKDRSKKVRAAANEARS</sequence>
<feature type="domain" description="CpXC" evidence="3">
    <location>
        <begin position="30"/>
        <end position="116"/>
    </location>
</feature>
<feature type="coiled-coil region" evidence="1">
    <location>
        <begin position="700"/>
        <end position="727"/>
    </location>
</feature>
<feature type="compositionally biased region" description="Low complexity" evidence="2">
    <location>
        <begin position="147"/>
        <end position="160"/>
    </location>
</feature>
<protein>
    <recommendedName>
        <fullName evidence="3">CpXC domain-containing protein</fullName>
    </recommendedName>
</protein>
<organism evidence="4 5">
    <name type="scientific">Persicimonas caeni</name>
    <dbReference type="NCBI Taxonomy" id="2292766"/>
    <lineage>
        <taxon>Bacteria</taxon>
        <taxon>Deltaproteobacteria</taxon>
        <taxon>Bradymonadales</taxon>
        <taxon>Bradymonadaceae</taxon>
        <taxon>Persicimonas</taxon>
    </lineage>
</organism>
<reference evidence="4 5" key="1">
    <citation type="submission" date="2019-06" db="EMBL/GenBank/DDBJ databases">
        <title>Persicimonas caeni gen. nov., sp. nov., a predatory bacterium isolated from solar saltern.</title>
        <authorList>
            <person name="Wang S."/>
        </authorList>
    </citation>
    <scope>NUCLEOTIDE SEQUENCE [LARGE SCALE GENOMIC DNA]</scope>
    <source>
        <strain evidence="4 5">YN101</strain>
    </source>
</reference>
<dbReference type="RefSeq" id="WP_141199843.1">
    <property type="nucleotide sequence ID" value="NZ_CP041186.1"/>
</dbReference>
<proteinExistence type="predicted"/>
<evidence type="ECO:0000313" key="5">
    <source>
        <dbReference type="Proteomes" id="UP000315995"/>
    </source>
</evidence>
<evidence type="ECO:0000259" key="3">
    <source>
        <dbReference type="Pfam" id="PF14353"/>
    </source>
</evidence>
<evidence type="ECO:0000256" key="1">
    <source>
        <dbReference type="SAM" id="Coils"/>
    </source>
</evidence>
<name>A0A4Y6PZF4_PERCE</name>
<feature type="region of interest" description="Disordered" evidence="2">
    <location>
        <begin position="141"/>
        <end position="182"/>
    </location>
</feature>
<keyword evidence="1" id="KW-0175">Coiled coil</keyword>
<feature type="region of interest" description="Disordered" evidence="2">
    <location>
        <begin position="1"/>
        <end position="20"/>
    </location>
</feature>
<dbReference type="Proteomes" id="UP000315995">
    <property type="component" value="Chromosome"/>
</dbReference>
<gene>
    <name evidence="4" type="ORF">FIV42_22365</name>
</gene>
<dbReference type="AlphaFoldDB" id="A0A4Y6PZF4"/>
<evidence type="ECO:0000256" key="2">
    <source>
        <dbReference type="SAM" id="MobiDB-lite"/>
    </source>
</evidence>
<dbReference type="EMBL" id="CP041186">
    <property type="protein sequence ID" value="QDG53387.1"/>
    <property type="molecule type" value="Genomic_DNA"/>
</dbReference>
<evidence type="ECO:0000313" key="4">
    <source>
        <dbReference type="EMBL" id="QDG53387.1"/>
    </source>
</evidence>
<dbReference type="InterPro" id="IPR025682">
    <property type="entry name" value="CpXC_dom"/>
</dbReference>
<dbReference type="OrthoDB" id="5479277at2"/>
<accession>A0A5B8YB95</accession>
<dbReference type="Pfam" id="PF14353">
    <property type="entry name" value="CpXC"/>
    <property type="match status" value="1"/>
</dbReference>
<keyword evidence="5" id="KW-1185">Reference proteome</keyword>